<dbReference type="PANTHER" id="PTHR40068">
    <property type="entry name" value="TRANSCRIPTION REPRESSOR NIAR-RELATED"/>
    <property type="match status" value="1"/>
</dbReference>
<dbReference type="EMBL" id="CP120733">
    <property type="protein sequence ID" value="WFD10308.1"/>
    <property type="molecule type" value="Genomic_DNA"/>
</dbReference>
<dbReference type="InterPro" id="IPR036388">
    <property type="entry name" value="WH-like_DNA-bd_sf"/>
</dbReference>
<proteinExistence type="predicted"/>
<feature type="domain" description="3H" evidence="1">
    <location>
        <begin position="76"/>
        <end position="170"/>
    </location>
</feature>
<dbReference type="InterPro" id="IPR036390">
    <property type="entry name" value="WH_DNA-bd_sf"/>
</dbReference>
<dbReference type="RefSeq" id="WP_277732283.1">
    <property type="nucleotide sequence ID" value="NZ_CP120733.1"/>
</dbReference>
<evidence type="ECO:0000259" key="2">
    <source>
        <dbReference type="Pfam" id="PF08279"/>
    </source>
</evidence>
<dbReference type="PANTHER" id="PTHR40068:SF1">
    <property type="entry name" value="TRANSCRIPTION REPRESSOR NIAR-RELATED"/>
    <property type="match status" value="1"/>
</dbReference>
<dbReference type="Pfam" id="PF08279">
    <property type="entry name" value="HTH_11"/>
    <property type="match status" value="1"/>
</dbReference>
<organism evidence="3 4">
    <name type="scientific">Tepidibacter hydrothermalis</name>
    <dbReference type="NCBI Taxonomy" id="3036126"/>
    <lineage>
        <taxon>Bacteria</taxon>
        <taxon>Bacillati</taxon>
        <taxon>Bacillota</taxon>
        <taxon>Clostridia</taxon>
        <taxon>Peptostreptococcales</taxon>
        <taxon>Peptostreptococcaceae</taxon>
        <taxon>Tepidibacter</taxon>
    </lineage>
</organism>
<name>A0ABY8EBK7_9FIRM</name>
<dbReference type="Gene3D" id="1.10.10.10">
    <property type="entry name" value="Winged helix-like DNA-binding domain superfamily/Winged helix DNA-binding domain"/>
    <property type="match status" value="1"/>
</dbReference>
<dbReference type="Proteomes" id="UP001222800">
    <property type="component" value="Chromosome"/>
</dbReference>
<keyword evidence="4" id="KW-1185">Reference proteome</keyword>
<sequence length="173" mass="19670">MDTLKRRESLERILKESTNPMKGASLAQDLNVSRQVIVQDIAILRAKGINIMATPQGYIIPSIVKEDMIKVIMSNHHCGIDEIKEELEIIIDMGAKVLDVIVEHPVYGEIRGIINISSRKELNEFVDKLESEDSKLISSLTHGTHFHTIEVKNDKVYQDILTEMDKKGYLMKK</sequence>
<dbReference type="InterPro" id="IPR013196">
    <property type="entry name" value="HTH_11"/>
</dbReference>
<feature type="domain" description="Helix-turn-helix type 11" evidence="2">
    <location>
        <begin position="6"/>
        <end position="59"/>
    </location>
</feature>
<dbReference type="Pfam" id="PF02829">
    <property type="entry name" value="3H"/>
    <property type="match status" value="1"/>
</dbReference>
<dbReference type="InterPro" id="IPR035922">
    <property type="entry name" value="3H_dom_sf"/>
</dbReference>
<gene>
    <name evidence="3" type="ORF">P4S50_18470</name>
</gene>
<evidence type="ECO:0000313" key="4">
    <source>
        <dbReference type="Proteomes" id="UP001222800"/>
    </source>
</evidence>
<evidence type="ECO:0000313" key="3">
    <source>
        <dbReference type="EMBL" id="WFD10308.1"/>
    </source>
</evidence>
<dbReference type="PIRSF" id="PIRSF037847">
    <property type="entry name" value="NiaR"/>
    <property type="match status" value="1"/>
</dbReference>
<evidence type="ECO:0000259" key="1">
    <source>
        <dbReference type="Pfam" id="PF02829"/>
    </source>
</evidence>
<dbReference type="InterPro" id="IPR026043">
    <property type="entry name" value="NadR"/>
</dbReference>
<protein>
    <submittedName>
        <fullName evidence="3">Transcription repressor NadR</fullName>
    </submittedName>
</protein>
<dbReference type="InterPro" id="IPR004173">
    <property type="entry name" value="3H_domain"/>
</dbReference>
<dbReference type="SUPFAM" id="SSF46785">
    <property type="entry name" value="Winged helix' DNA-binding domain"/>
    <property type="match status" value="1"/>
</dbReference>
<dbReference type="SUPFAM" id="SSF75500">
    <property type="entry name" value="Putative transcriptional regulator TM1602, C-terminal domain"/>
    <property type="match status" value="1"/>
</dbReference>
<dbReference type="Gene3D" id="3.30.1340.20">
    <property type="entry name" value="3H domain"/>
    <property type="match status" value="1"/>
</dbReference>
<accession>A0ABY8EBK7</accession>
<reference evidence="3 4" key="1">
    <citation type="submission" date="2023-03" db="EMBL/GenBank/DDBJ databases">
        <title>Complete genome sequence of Tepidibacter sp. SWIR-1, isolated from a deep-sea hydrothermal vent.</title>
        <authorList>
            <person name="Li X."/>
        </authorList>
    </citation>
    <scope>NUCLEOTIDE SEQUENCE [LARGE SCALE GENOMIC DNA]</scope>
    <source>
        <strain evidence="3 4">SWIR-1</strain>
    </source>
</reference>